<reference evidence="3 4" key="1">
    <citation type="submission" date="2020-08" db="EMBL/GenBank/DDBJ databases">
        <title>Functional genomics of gut bacteria from endangered species of beetles.</title>
        <authorList>
            <person name="Carlos-Shanley C."/>
        </authorList>
    </citation>
    <scope>NUCLEOTIDE SEQUENCE [LARGE SCALE GENOMIC DNA]</scope>
    <source>
        <strain evidence="3 4">S00192</strain>
    </source>
</reference>
<dbReference type="Proteomes" id="UP000556201">
    <property type="component" value="Unassembled WGS sequence"/>
</dbReference>
<gene>
    <name evidence="3" type="ORF">HNP47_000508</name>
</gene>
<organism evidence="3 4">
    <name type="scientific">Brevundimonas vesicularis</name>
    <name type="common">Pseudomonas vesicularis</name>
    <dbReference type="NCBI Taxonomy" id="41276"/>
    <lineage>
        <taxon>Bacteria</taxon>
        <taxon>Pseudomonadati</taxon>
        <taxon>Pseudomonadota</taxon>
        <taxon>Alphaproteobacteria</taxon>
        <taxon>Caulobacterales</taxon>
        <taxon>Caulobacteraceae</taxon>
        <taxon>Brevundimonas</taxon>
    </lineage>
</organism>
<protein>
    <submittedName>
        <fullName evidence="3">Uncharacterized protein</fullName>
    </submittedName>
</protein>
<accession>A0A7W9FS27</accession>
<evidence type="ECO:0000313" key="3">
    <source>
        <dbReference type="EMBL" id="MBB5770539.1"/>
    </source>
</evidence>
<keyword evidence="2" id="KW-0812">Transmembrane</keyword>
<proteinExistence type="predicted"/>
<evidence type="ECO:0000256" key="1">
    <source>
        <dbReference type="SAM" id="MobiDB-lite"/>
    </source>
</evidence>
<dbReference type="RefSeq" id="WP_184278135.1">
    <property type="nucleotide sequence ID" value="NZ_JACHLJ010000001.1"/>
</dbReference>
<evidence type="ECO:0000256" key="2">
    <source>
        <dbReference type="SAM" id="Phobius"/>
    </source>
</evidence>
<dbReference type="AlphaFoldDB" id="A0A7W9FS27"/>
<dbReference type="EMBL" id="JACHLJ010000001">
    <property type="protein sequence ID" value="MBB5770539.1"/>
    <property type="molecule type" value="Genomic_DNA"/>
</dbReference>
<evidence type="ECO:0000313" key="4">
    <source>
        <dbReference type="Proteomes" id="UP000556201"/>
    </source>
</evidence>
<comment type="caution">
    <text evidence="3">The sequence shown here is derived from an EMBL/GenBank/DDBJ whole genome shotgun (WGS) entry which is preliminary data.</text>
</comment>
<name>A0A7W9FS27_BREVE</name>
<feature type="region of interest" description="Disordered" evidence="1">
    <location>
        <begin position="1"/>
        <end position="33"/>
    </location>
</feature>
<feature type="transmembrane region" description="Helical" evidence="2">
    <location>
        <begin position="37"/>
        <end position="57"/>
    </location>
</feature>
<sequence length="87" mass="9509">MTKARNRAGEGRFLAAMQHDDHQQGPTRRKPNGRAGWIAFALGMTAMFAIMAIWVAVVEMGDAPSDEVQLISRSETIEDHGGRGRGD</sequence>
<keyword evidence="2" id="KW-1133">Transmembrane helix</keyword>
<keyword evidence="2" id="KW-0472">Membrane</keyword>